<evidence type="ECO:0000313" key="1">
    <source>
        <dbReference type="EMBL" id="VVU99296.1"/>
    </source>
</evidence>
<dbReference type="EC" id="1.6.99.-" evidence="1"/>
<organism evidence="1 2">
    <name type="scientific">Mesonia oceanica</name>
    <dbReference type="NCBI Taxonomy" id="2687242"/>
    <lineage>
        <taxon>Bacteria</taxon>
        <taxon>Pseudomonadati</taxon>
        <taxon>Bacteroidota</taxon>
        <taxon>Flavobacteriia</taxon>
        <taxon>Flavobacteriales</taxon>
        <taxon>Flavobacteriaceae</taxon>
        <taxon>Mesonia</taxon>
    </lineage>
</organism>
<dbReference type="EMBL" id="CABVMM010000002">
    <property type="protein sequence ID" value="VVU99296.1"/>
    <property type="molecule type" value="Genomic_DNA"/>
</dbReference>
<keyword evidence="2" id="KW-1185">Reference proteome</keyword>
<protein>
    <submittedName>
        <fullName evidence="1">NADH dehydrogenase-like protein</fullName>
        <ecNumber evidence="1">1.6.99.-</ecNumber>
    </submittedName>
</protein>
<dbReference type="Proteomes" id="UP000356253">
    <property type="component" value="Unassembled WGS sequence"/>
</dbReference>
<gene>
    <name evidence="1" type="ORF">FVB9532_00548</name>
</gene>
<proteinExistence type="predicted"/>
<sequence>MNIPASNLPTVAIVGGGFAGMNVAKKLIKLQAFQVVLIDKRNYHTFQPLLYQVSTSSLEPDSIAYPLRKLITEKKNAFFRLAEVTSIDTEHTKIFSDIGELAYDYLILATGSKTNFFGNEAVENNAMCMKTIPHALNIRSLILENLEQATITKDKKTRERLLNFVIAGAGPTGVELSGAIAEVRNNIIPKDYPDIDISEMKIHLLEGLDRVLPPMSEKSSAKAERFLKDLGVQIHLNTMVQDYDGKLVKTNTDESFETETFIWSAGVTGAPVQGLKAEALVERANRYKVNVFNQIEGYENVFAIGDIALMQSEKYPKGHPMVAQPAIQQGKHLAKNLERILKNEKLEPFDYFDKGTMATIGRNKAVVDLKKSTFGGFFAWFIWMFVHLWFLVGFRNRIVTFFNWTYSYINFDRAARLIVRPFKLHKEKMEDLE</sequence>
<evidence type="ECO:0000313" key="2">
    <source>
        <dbReference type="Proteomes" id="UP000356253"/>
    </source>
</evidence>
<keyword evidence="1" id="KW-0560">Oxidoreductase</keyword>
<comment type="caution">
    <text evidence="1">The sequence shown here is derived from an EMBL/GenBank/DDBJ whole genome shotgun (WGS) entry which is preliminary data.</text>
</comment>
<accession>A0AC61Y488</accession>
<name>A0AC61Y488_9FLAO</name>
<reference evidence="1" key="1">
    <citation type="submission" date="2019-09" db="EMBL/GenBank/DDBJ databases">
        <authorList>
            <person name="Rodrigo-Torres L."/>
            <person name="Arahal R. D."/>
            <person name="Lucena T."/>
        </authorList>
    </citation>
    <scope>NUCLEOTIDE SEQUENCE</scope>
    <source>
        <strain evidence="1">ISS653</strain>
    </source>
</reference>